<dbReference type="PROSITE" id="PS51257">
    <property type="entry name" value="PROKAR_LIPOPROTEIN"/>
    <property type="match status" value="1"/>
</dbReference>
<dbReference type="InterPro" id="IPR006311">
    <property type="entry name" value="TAT_signal"/>
</dbReference>
<name>A0ABS4ATS4_9PROT</name>
<dbReference type="EMBL" id="JAGIYZ010000011">
    <property type="protein sequence ID" value="MBP0464761.1"/>
    <property type="molecule type" value="Genomic_DNA"/>
</dbReference>
<reference evidence="1 2" key="1">
    <citation type="submission" date="2021-03" db="EMBL/GenBank/DDBJ databases">
        <authorList>
            <person name="So Y."/>
        </authorList>
    </citation>
    <scope>NUCLEOTIDE SEQUENCE [LARGE SCALE GENOMIC DNA]</scope>
    <source>
        <strain evidence="1 2">PWR1</strain>
    </source>
</reference>
<dbReference type="Pfam" id="PF02450">
    <property type="entry name" value="LCAT"/>
    <property type="match status" value="1"/>
</dbReference>
<evidence type="ECO:0008006" key="3">
    <source>
        <dbReference type="Google" id="ProtNLM"/>
    </source>
</evidence>
<sequence length="486" mass="52077">MPDPDHRPTRRGLFLGAAGGTAALAACGPAPQADLALIYNPSARHHGIDRNPIIVIPGLLGSRLRDPASGRIVWGAFDGDAADPATPDGARLVALPFTDMMATPGSAVRADGVLDRVRIRVAGIPIALQAYAEILSTLGVGGYRDQALGLGGEVSYGDDHFTCFQFDYDWRQDNVANARRLMAFMREKRAYVQGEYARRFGVRDAPVKFDIAAHSMGGLVARYAMLYGGAELPADGSLPRLTYEGAGLIARLIQIGTPNGGSLDAFKALVDGRDFGAPIVPAYSPAILGTFPSMYQLLPRARARAVVAGEEALDLHDPATWRRMGWGLAKADNDRDLATLMPGVPDAAERRRVALLLQARLVARARAFAAAMDRPVSLPAGTELMIVAGDAMPTASRMRADPASGGVVQVATAPGDALVLRDSALLDLRQGQEAREPVVRSPLGFSRTLFLPREHLELTRDPTFRNNILFWLLEEPRIAGAAPARR</sequence>
<organism evidence="1 2">
    <name type="scientific">Roseomonas nitratireducens</name>
    <dbReference type="NCBI Taxonomy" id="2820810"/>
    <lineage>
        <taxon>Bacteria</taxon>
        <taxon>Pseudomonadati</taxon>
        <taxon>Pseudomonadota</taxon>
        <taxon>Alphaproteobacteria</taxon>
        <taxon>Acetobacterales</taxon>
        <taxon>Roseomonadaceae</taxon>
        <taxon>Roseomonas</taxon>
    </lineage>
</organism>
<evidence type="ECO:0000313" key="1">
    <source>
        <dbReference type="EMBL" id="MBP0464761.1"/>
    </source>
</evidence>
<proteinExistence type="predicted"/>
<keyword evidence="2" id="KW-1185">Reference proteome</keyword>
<evidence type="ECO:0000313" key="2">
    <source>
        <dbReference type="Proteomes" id="UP000680815"/>
    </source>
</evidence>
<accession>A0ABS4ATS4</accession>
<dbReference type="Gene3D" id="3.40.50.1820">
    <property type="entry name" value="alpha/beta hydrolase"/>
    <property type="match status" value="1"/>
</dbReference>
<protein>
    <recommendedName>
        <fullName evidence="3">Lecithin:cholesterol acyltransferase</fullName>
    </recommendedName>
</protein>
<dbReference type="InterPro" id="IPR003386">
    <property type="entry name" value="LACT/PDAT_acylTrfase"/>
</dbReference>
<dbReference type="InterPro" id="IPR029058">
    <property type="entry name" value="AB_hydrolase_fold"/>
</dbReference>
<comment type="caution">
    <text evidence="1">The sequence shown here is derived from an EMBL/GenBank/DDBJ whole genome shotgun (WGS) entry which is preliminary data.</text>
</comment>
<dbReference type="SUPFAM" id="SSF53474">
    <property type="entry name" value="alpha/beta-Hydrolases"/>
    <property type="match status" value="1"/>
</dbReference>
<dbReference type="Proteomes" id="UP000680815">
    <property type="component" value="Unassembled WGS sequence"/>
</dbReference>
<dbReference type="PROSITE" id="PS51318">
    <property type="entry name" value="TAT"/>
    <property type="match status" value="1"/>
</dbReference>
<gene>
    <name evidence="1" type="ORF">J5Y09_12645</name>
</gene>
<dbReference type="RefSeq" id="WP_209352154.1">
    <property type="nucleotide sequence ID" value="NZ_JAGIYZ010000011.1"/>
</dbReference>